<accession>A0A167B3I0</accession>
<dbReference type="GO" id="GO:0001907">
    <property type="term" value="P:symbiont-mediated killing of host cell"/>
    <property type="evidence" value="ECO:0007669"/>
    <property type="project" value="InterPro"/>
</dbReference>
<feature type="domain" description="Jacalin-type lectin" evidence="1">
    <location>
        <begin position="381"/>
        <end position="461"/>
    </location>
</feature>
<dbReference type="InterPro" id="IPR005639">
    <property type="entry name" value="Pest_crys_dom_I"/>
</dbReference>
<dbReference type="SUPFAM" id="SSF51101">
    <property type="entry name" value="Mannose-binding lectins"/>
    <property type="match status" value="1"/>
</dbReference>
<dbReference type="Pfam" id="PF03945">
    <property type="entry name" value="Endotoxin_N"/>
    <property type="match status" value="1"/>
</dbReference>
<evidence type="ECO:0000259" key="1">
    <source>
        <dbReference type="Pfam" id="PF01419"/>
    </source>
</evidence>
<name>A0A167B3I0_9HYPO</name>
<comment type="caution">
    <text evidence="3">The sequence shown here is derived from an EMBL/GenBank/DDBJ whole genome shotgun (WGS) entry which is preliminary data.</text>
</comment>
<organism evidence="3 4">
    <name type="scientific">Beauveria brongniartii RCEF 3172</name>
    <dbReference type="NCBI Taxonomy" id="1081107"/>
    <lineage>
        <taxon>Eukaryota</taxon>
        <taxon>Fungi</taxon>
        <taxon>Dikarya</taxon>
        <taxon>Ascomycota</taxon>
        <taxon>Pezizomycotina</taxon>
        <taxon>Sordariomycetes</taxon>
        <taxon>Hypocreomycetidae</taxon>
        <taxon>Hypocreales</taxon>
        <taxon>Cordycipitaceae</taxon>
        <taxon>Beauveria</taxon>
        <taxon>Beauveria brongniartii</taxon>
    </lineage>
</organism>
<dbReference type="InterPro" id="IPR036404">
    <property type="entry name" value="Jacalin-like_lectin_dom_sf"/>
</dbReference>
<dbReference type="Pfam" id="PF01419">
    <property type="entry name" value="Jacalin"/>
    <property type="match status" value="1"/>
</dbReference>
<dbReference type="SUPFAM" id="SSF56849">
    <property type="entry name" value="delta-Endotoxin (insectocide), N-terminal domain"/>
    <property type="match status" value="1"/>
</dbReference>
<dbReference type="PANTHER" id="PTHR37003">
    <property type="entry name" value="ENDOTOXIN_N DOMAIN-CONTAINING PROTEIN-RELATED"/>
    <property type="match status" value="1"/>
</dbReference>
<keyword evidence="4" id="KW-1185">Reference proteome</keyword>
<dbReference type="Gene3D" id="2.100.10.30">
    <property type="entry name" value="Jacalin-like lectin domain"/>
    <property type="match status" value="1"/>
</dbReference>
<reference evidence="3 4" key="1">
    <citation type="journal article" date="2016" name="Genome Biol. Evol.">
        <title>Divergent and convergent evolution of fungal pathogenicity.</title>
        <authorList>
            <person name="Shang Y."/>
            <person name="Xiao G."/>
            <person name="Zheng P."/>
            <person name="Cen K."/>
            <person name="Zhan S."/>
            <person name="Wang C."/>
        </authorList>
    </citation>
    <scope>NUCLEOTIDE SEQUENCE [LARGE SCALE GENOMIC DNA]</scope>
    <source>
        <strain evidence="3 4">RCEF 3172</strain>
    </source>
</reference>
<dbReference type="OrthoDB" id="4866405at2759"/>
<dbReference type="PANTHER" id="PTHR37003:SF2">
    <property type="entry name" value="PESTICIDAL CRYSTAL PROTEIN N-TERMINAL DOMAIN-CONTAINING PROTEIN"/>
    <property type="match status" value="1"/>
</dbReference>
<dbReference type="AlphaFoldDB" id="A0A167B3I0"/>
<evidence type="ECO:0000313" key="3">
    <source>
        <dbReference type="EMBL" id="OAA39610.1"/>
    </source>
</evidence>
<dbReference type="InterPro" id="IPR001229">
    <property type="entry name" value="Jacalin-like_lectin_dom"/>
</dbReference>
<dbReference type="Gene3D" id="1.20.190.10">
    <property type="entry name" value="Pesticidal crystal protein, N-terminal domain"/>
    <property type="match status" value="2"/>
</dbReference>
<proteinExistence type="predicted"/>
<dbReference type="Proteomes" id="UP000076863">
    <property type="component" value="Unassembled WGS sequence"/>
</dbReference>
<protein>
    <submittedName>
        <fullName evidence="3">Delta endotoxin</fullName>
    </submittedName>
</protein>
<sequence>MGFDVELATKLATKALGASTSGIKLDTGDIDAVAQYVMAVVSIGLDFVPVVGPLLSSLAVLIGAAVFPLHSKDIWNALHERVEHLVDSKIAQYHLKTLEGRISGLESNMEAYTTVVTSYNKASGGEKDKQRETLRQHHVAFLAVVRSAVPDFQLDDYAVQALAMFAHVANIHLSLLADGIKHGIDWGYTKTFIDDTLRPEFKKLTASKAALEKNSRPFIRSSEHGGYEFETLHQAIQDGEAAGLSPELLATWKAAFADMVAQPAALSRRANSDYPGYAKNIYLRGREKVQADPKDYPTWSTQAGGPEAGKSAAVAQYDTTMVLSVLNFAELWPYLSGEAKVSPTALKNVDREVFVGPIGRYADEVPWTASSPAPVTPRGDPITGIRVRAFDALDGIQLKYGNSWGRFFGSKTGGKESVVDLKAHEVVNSVKLGAFQKVSQLSFHTNTTTYGAYGGGNYKSLESVNITGYGLTSLYITRWSGAVPPGCEGVFLGFRPLLFA</sequence>
<gene>
    <name evidence="3" type="ORF">BBO_06587</name>
</gene>
<dbReference type="EMBL" id="AZHA01000022">
    <property type="protein sequence ID" value="OAA39610.1"/>
    <property type="molecule type" value="Genomic_DNA"/>
</dbReference>
<dbReference type="GO" id="GO:0090729">
    <property type="term" value="F:toxin activity"/>
    <property type="evidence" value="ECO:0007669"/>
    <property type="project" value="InterPro"/>
</dbReference>
<feature type="domain" description="Pesticidal crystal protein" evidence="2">
    <location>
        <begin position="40"/>
        <end position="194"/>
    </location>
</feature>
<dbReference type="InterPro" id="IPR036716">
    <property type="entry name" value="Pest_crys_N_sf"/>
</dbReference>
<evidence type="ECO:0000259" key="2">
    <source>
        <dbReference type="Pfam" id="PF03945"/>
    </source>
</evidence>
<evidence type="ECO:0000313" key="4">
    <source>
        <dbReference type="Proteomes" id="UP000076863"/>
    </source>
</evidence>
<dbReference type="InterPro" id="IPR038979">
    <property type="entry name" value="Pest_crys"/>
</dbReference>